<evidence type="ECO:0000313" key="8">
    <source>
        <dbReference type="EMBL" id="CAK9867050.1"/>
    </source>
</evidence>
<organism evidence="8 9">
    <name type="scientific">Sphagnum jensenii</name>
    <dbReference type="NCBI Taxonomy" id="128206"/>
    <lineage>
        <taxon>Eukaryota</taxon>
        <taxon>Viridiplantae</taxon>
        <taxon>Streptophyta</taxon>
        <taxon>Embryophyta</taxon>
        <taxon>Bryophyta</taxon>
        <taxon>Sphagnophytina</taxon>
        <taxon>Sphagnopsida</taxon>
        <taxon>Sphagnales</taxon>
        <taxon>Sphagnaceae</taxon>
        <taxon>Sphagnum</taxon>
    </lineage>
</organism>
<dbReference type="SUPFAM" id="SSF48452">
    <property type="entry name" value="TPR-like"/>
    <property type="match status" value="1"/>
</dbReference>
<keyword evidence="4" id="KW-1133">Transmembrane helix</keyword>
<dbReference type="InterPro" id="IPR019734">
    <property type="entry name" value="TPR_rpt"/>
</dbReference>
<dbReference type="EMBL" id="OZ023718">
    <property type="protein sequence ID" value="CAK9867050.1"/>
    <property type="molecule type" value="Genomic_DNA"/>
</dbReference>
<feature type="repeat" description="TPR" evidence="6">
    <location>
        <begin position="50"/>
        <end position="83"/>
    </location>
</feature>
<dbReference type="Proteomes" id="UP001497522">
    <property type="component" value="Chromosome 17"/>
</dbReference>
<dbReference type="SUPFAM" id="SSF56112">
    <property type="entry name" value="Protein kinase-like (PK-like)"/>
    <property type="match status" value="1"/>
</dbReference>
<evidence type="ECO:0000256" key="6">
    <source>
        <dbReference type="PROSITE-ProRule" id="PRU00339"/>
    </source>
</evidence>
<dbReference type="Pfam" id="PF00069">
    <property type="entry name" value="Pkinase"/>
    <property type="match status" value="1"/>
</dbReference>
<evidence type="ECO:0000256" key="5">
    <source>
        <dbReference type="ARBA" id="ARBA00023136"/>
    </source>
</evidence>
<evidence type="ECO:0000256" key="3">
    <source>
        <dbReference type="ARBA" id="ARBA00022729"/>
    </source>
</evidence>
<dbReference type="InterPro" id="IPR008271">
    <property type="entry name" value="Ser/Thr_kinase_AS"/>
</dbReference>
<dbReference type="Gene3D" id="1.25.40.10">
    <property type="entry name" value="Tetratricopeptide repeat domain"/>
    <property type="match status" value="2"/>
</dbReference>
<dbReference type="PANTHER" id="PTHR47974:SF9">
    <property type="entry name" value="RECEPTOR-LIKE SERINE_THREONINE-PROTEIN KINASE"/>
    <property type="match status" value="1"/>
</dbReference>
<proteinExistence type="predicted"/>
<dbReference type="InterPro" id="IPR011009">
    <property type="entry name" value="Kinase-like_dom_sf"/>
</dbReference>
<keyword evidence="3" id="KW-0732">Signal</keyword>
<sequence length="365" mass="41505">MLNDFQAALKDLNKANFFEPNNAFTLQSCGNVKKMLEDLDKANFLKPNNAFILQSRGNVKQKLKDYQGALEDLDKANVFKPNDAFTLGSRGDVKRMLKDYQGTLKDFDKANVLEPNDAFILQCRGDVKRMLKDYQGALKDLDKTDVFKPNDAFTLLTHAYTNWSRWKGINIAIKVLNWNGSYNEGAKKSFTLEVCTLGLTQHINLVRLLGYCIQGLDHMLVYEYMSNKSLDKWLSHDKLLNWNKQMSIIIGVAQGLAYLHHKCNPTIIHPDIKPGNILLDKDYTPKLVDFGLAKIIKNINENVDITLASTSTPGSFEYMAPEILPESKQRHVSPKCDVYSFGVLLIELVNESQFILDMGKIRKFI</sequence>
<name>A0ABP1AWP9_9BRYO</name>
<gene>
    <name evidence="8" type="ORF">CSSPJE1EN2_LOCUS10045</name>
</gene>
<feature type="domain" description="Protein kinase" evidence="7">
    <location>
        <begin position="79"/>
        <end position="365"/>
    </location>
</feature>
<keyword evidence="9" id="KW-1185">Reference proteome</keyword>
<evidence type="ECO:0000259" key="7">
    <source>
        <dbReference type="PROSITE" id="PS50011"/>
    </source>
</evidence>
<evidence type="ECO:0000256" key="1">
    <source>
        <dbReference type="ARBA" id="ARBA00004167"/>
    </source>
</evidence>
<accession>A0ABP1AWP9</accession>
<keyword evidence="2" id="KW-0812">Transmembrane</keyword>
<dbReference type="SMART" id="SM00028">
    <property type="entry name" value="TPR"/>
    <property type="match status" value="3"/>
</dbReference>
<dbReference type="SMART" id="SM00220">
    <property type="entry name" value="S_TKc"/>
    <property type="match status" value="1"/>
</dbReference>
<dbReference type="PROSITE" id="PS50005">
    <property type="entry name" value="TPR"/>
    <property type="match status" value="1"/>
</dbReference>
<dbReference type="PANTHER" id="PTHR47974">
    <property type="entry name" value="OS07G0415500 PROTEIN"/>
    <property type="match status" value="1"/>
</dbReference>
<comment type="subcellular location">
    <subcellularLocation>
        <location evidence="1">Membrane</location>
        <topology evidence="1">Single-pass membrane protein</topology>
    </subcellularLocation>
</comment>
<dbReference type="InterPro" id="IPR011990">
    <property type="entry name" value="TPR-like_helical_dom_sf"/>
</dbReference>
<dbReference type="InterPro" id="IPR000719">
    <property type="entry name" value="Prot_kinase_dom"/>
</dbReference>
<evidence type="ECO:0000256" key="4">
    <source>
        <dbReference type="ARBA" id="ARBA00022989"/>
    </source>
</evidence>
<keyword evidence="6" id="KW-0802">TPR repeat</keyword>
<dbReference type="Gene3D" id="1.10.510.10">
    <property type="entry name" value="Transferase(Phosphotransferase) domain 1"/>
    <property type="match status" value="1"/>
</dbReference>
<keyword evidence="5" id="KW-0472">Membrane</keyword>
<protein>
    <recommendedName>
        <fullName evidence="7">Protein kinase domain-containing protein</fullName>
    </recommendedName>
</protein>
<evidence type="ECO:0000313" key="9">
    <source>
        <dbReference type="Proteomes" id="UP001497522"/>
    </source>
</evidence>
<dbReference type="PROSITE" id="PS50011">
    <property type="entry name" value="PROTEIN_KINASE_DOM"/>
    <property type="match status" value="1"/>
</dbReference>
<reference evidence="8" key="1">
    <citation type="submission" date="2024-03" db="EMBL/GenBank/DDBJ databases">
        <authorList>
            <consortium name="ELIXIR-Norway"/>
            <consortium name="Elixir Norway"/>
        </authorList>
    </citation>
    <scope>NUCLEOTIDE SEQUENCE</scope>
</reference>
<dbReference type="PROSITE" id="PS00108">
    <property type="entry name" value="PROTEIN_KINASE_ST"/>
    <property type="match status" value="1"/>
</dbReference>
<evidence type="ECO:0000256" key="2">
    <source>
        <dbReference type="ARBA" id="ARBA00022692"/>
    </source>
</evidence>